<evidence type="ECO:0000256" key="1">
    <source>
        <dbReference type="SAM" id="MobiDB-lite"/>
    </source>
</evidence>
<evidence type="ECO:0000256" key="2">
    <source>
        <dbReference type="SAM" id="SignalP"/>
    </source>
</evidence>
<name>A0A243RRN8_9ACTN</name>
<keyword evidence="4" id="KW-1185">Reference proteome</keyword>
<gene>
    <name evidence="3" type="ORF">CA984_10170</name>
</gene>
<protein>
    <recommendedName>
        <fullName evidence="5">Exo-alpha-sialidase</fullName>
    </recommendedName>
</protein>
<evidence type="ECO:0000313" key="3">
    <source>
        <dbReference type="EMBL" id="OUC97672.1"/>
    </source>
</evidence>
<dbReference type="NCBIfam" id="NF045728">
    <property type="entry name" value="glycosyl_F510_1955"/>
    <property type="match status" value="1"/>
</dbReference>
<feature type="signal peptide" evidence="2">
    <location>
        <begin position="1"/>
        <end position="22"/>
    </location>
</feature>
<reference evidence="3 4" key="1">
    <citation type="submission" date="2017-05" db="EMBL/GenBank/DDBJ databases">
        <title>Biotechnological potential of actinobacteria isolated from South African environments.</title>
        <authorList>
            <person name="Le Roes-Hill M."/>
            <person name="Prins A."/>
            <person name="Durrell K.A."/>
        </authorList>
    </citation>
    <scope>NUCLEOTIDE SEQUENCE [LARGE SCALE GENOMIC DNA]</scope>
    <source>
        <strain evidence="3">M26</strain>
    </source>
</reference>
<comment type="caution">
    <text evidence="3">The sequence shown here is derived from an EMBL/GenBank/DDBJ whole genome shotgun (WGS) entry which is preliminary data.</text>
</comment>
<dbReference type="RefSeq" id="WP_086570601.1">
    <property type="nucleotide sequence ID" value="NZ_NGFP01000033.1"/>
</dbReference>
<dbReference type="InterPro" id="IPR054817">
    <property type="entry name" value="Glycosyl_F510_1955-like"/>
</dbReference>
<evidence type="ECO:0008006" key="5">
    <source>
        <dbReference type="Google" id="ProtNLM"/>
    </source>
</evidence>
<proteinExistence type="predicted"/>
<dbReference type="AlphaFoldDB" id="A0A243RRN8"/>
<feature type="chain" id="PRO_5011225408" description="Exo-alpha-sialidase" evidence="2">
    <location>
        <begin position="23"/>
        <end position="301"/>
    </location>
</feature>
<evidence type="ECO:0000313" key="4">
    <source>
        <dbReference type="Proteomes" id="UP000194761"/>
    </source>
</evidence>
<dbReference type="Proteomes" id="UP000194761">
    <property type="component" value="Unassembled WGS sequence"/>
</dbReference>
<accession>A0A243RRN8</accession>
<sequence>MIKKFGLTAVALLLILGVAACGTDEPTAGNGMRQTTADQGAEHDPRPSADQGVGHVHSLGVDPAGGKTYVAGHYGLFTIDGSKLVRVGDHDADHMGFAVAGPKTFYASGHPAADAVASGQEPHLGLIRSVDAGMTWEQVALAGKADFHALQVAGARVYGYDAQTGQIWRGEAGKLKPAARLDLLDLAAGAQAPDTLYATTPDGVKVSADAGETFGPLKGAPLLSFLDVIGKDRLIGVAPDGQVRTSADSGATWQAGGRLPMQAVAFTAVSEQRLLAASMDGTVYESTNGGRDFTTLYQSSP</sequence>
<dbReference type="InterPro" id="IPR015943">
    <property type="entry name" value="WD40/YVTN_repeat-like_dom_sf"/>
</dbReference>
<dbReference type="Gene3D" id="2.130.10.10">
    <property type="entry name" value="YVTN repeat-like/Quinoprotein amine dehydrogenase"/>
    <property type="match status" value="2"/>
</dbReference>
<dbReference type="EMBL" id="NGFP01000033">
    <property type="protein sequence ID" value="OUC97672.1"/>
    <property type="molecule type" value="Genomic_DNA"/>
</dbReference>
<keyword evidence="2" id="KW-0732">Signal</keyword>
<dbReference type="SUPFAM" id="SSF110296">
    <property type="entry name" value="Oligoxyloglucan reducing end-specific cellobiohydrolase"/>
    <property type="match status" value="1"/>
</dbReference>
<feature type="region of interest" description="Disordered" evidence="1">
    <location>
        <begin position="25"/>
        <end position="54"/>
    </location>
</feature>
<organism evidence="3 4">
    <name type="scientific">Streptosporangium minutum</name>
    <dbReference type="NCBI Taxonomy" id="569862"/>
    <lineage>
        <taxon>Bacteria</taxon>
        <taxon>Bacillati</taxon>
        <taxon>Actinomycetota</taxon>
        <taxon>Actinomycetes</taxon>
        <taxon>Streptosporangiales</taxon>
        <taxon>Streptosporangiaceae</taxon>
        <taxon>Streptosporangium</taxon>
    </lineage>
</organism>
<dbReference type="PROSITE" id="PS51257">
    <property type="entry name" value="PROKAR_LIPOPROTEIN"/>
    <property type="match status" value="1"/>
</dbReference>